<comment type="caution">
    <text evidence="1">The sequence shown here is derived from an EMBL/GenBank/DDBJ whole genome shotgun (WGS) entry which is preliminary data.</text>
</comment>
<accession>A0A2R6A9L6</accession>
<dbReference type="Proteomes" id="UP000240880">
    <property type="component" value="Unassembled WGS sequence"/>
</dbReference>
<evidence type="ECO:0000313" key="1">
    <source>
        <dbReference type="EMBL" id="PSN83018.1"/>
    </source>
</evidence>
<protein>
    <submittedName>
        <fullName evidence="1">Uncharacterized protein</fullName>
    </submittedName>
</protein>
<sequence length="117" mass="13901">MLKNWIGVRSAIETYGLTRDQLEYALFTGMLQYQDLHYGIIILKSDLEKHLEELKKLPQKIWIFKSEAMKKFKLTNNQIENAIEKGLVRYKEVKNPYHSRSTAYKLVIQDIEKILKQ</sequence>
<name>A0A2R6A9L6_9ARCH</name>
<dbReference type="AlphaFoldDB" id="A0A2R6A9L6"/>
<reference evidence="1 2" key="1">
    <citation type="submission" date="2017-04" db="EMBL/GenBank/DDBJ databases">
        <title>Novel microbial lineages endemic to geothermal iron-oxide mats fill important gaps in the evolutionary history of Archaea.</title>
        <authorList>
            <person name="Jay Z.J."/>
            <person name="Beam J.P."/>
            <person name="Dlakic M."/>
            <person name="Rusch D.B."/>
            <person name="Kozubal M.A."/>
            <person name="Inskeep W.P."/>
        </authorList>
    </citation>
    <scope>NUCLEOTIDE SEQUENCE [LARGE SCALE GENOMIC DNA]</scope>
    <source>
        <strain evidence="1">OSP_D</strain>
    </source>
</reference>
<evidence type="ECO:0000313" key="2">
    <source>
        <dbReference type="Proteomes" id="UP000240880"/>
    </source>
</evidence>
<gene>
    <name evidence="1" type="ORF">B9Q01_06130</name>
</gene>
<proteinExistence type="predicted"/>
<dbReference type="EMBL" id="NEXC01000040">
    <property type="protein sequence ID" value="PSN83018.1"/>
    <property type="molecule type" value="Genomic_DNA"/>
</dbReference>
<organism evidence="1 2">
    <name type="scientific">Candidatus Marsarchaeota G1 archaeon OSP_D</name>
    <dbReference type="NCBI Taxonomy" id="1978155"/>
    <lineage>
        <taxon>Archaea</taxon>
        <taxon>Candidatus Marsarchaeota</taxon>
        <taxon>Candidatus Marsarchaeota group 1</taxon>
    </lineage>
</organism>